<dbReference type="eggNOG" id="ENOG5033MXK">
    <property type="taxonomic scope" value="Bacteria"/>
</dbReference>
<organism evidence="1 2">
    <name type="scientific">Desulfosporosinus orientis (strain ATCC 19365 / DSM 765 / NCIMB 8382 / VKM B-1628 / Singapore I)</name>
    <name type="common">Desulfotomaculum orientis</name>
    <dbReference type="NCBI Taxonomy" id="768706"/>
    <lineage>
        <taxon>Bacteria</taxon>
        <taxon>Bacillati</taxon>
        <taxon>Bacillota</taxon>
        <taxon>Clostridia</taxon>
        <taxon>Eubacteriales</taxon>
        <taxon>Desulfitobacteriaceae</taxon>
        <taxon>Desulfosporosinus</taxon>
    </lineage>
</organism>
<dbReference type="STRING" id="768706.Desor_0321"/>
<reference evidence="1 2" key="2">
    <citation type="journal article" date="2012" name="J. Bacteriol.">
        <title>Complete genome sequences of Desulfosporosinus orientis DSM765T, Desulfosporosinus youngiae DSM17734T, Desulfosporosinus meridiei DSM13257T, and Desulfosporosinus acidiphilus DSM22704T.</title>
        <authorList>
            <person name="Pester M."/>
            <person name="Brambilla E."/>
            <person name="Alazard D."/>
            <person name="Rattei T."/>
            <person name="Weinmaier T."/>
            <person name="Han J."/>
            <person name="Lucas S."/>
            <person name="Lapidus A."/>
            <person name="Cheng J.F."/>
            <person name="Goodwin L."/>
            <person name="Pitluck S."/>
            <person name="Peters L."/>
            <person name="Ovchinnikova G."/>
            <person name="Teshima H."/>
            <person name="Detter J.C."/>
            <person name="Han C.S."/>
            <person name="Tapia R."/>
            <person name="Land M.L."/>
            <person name="Hauser L."/>
            <person name="Kyrpides N.C."/>
            <person name="Ivanova N.N."/>
            <person name="Pagani I."/>
            <person name="Huntmann M."/>
            <person name="Wei C.L."/>
            <person name="Davenport K.W."/>
            <person name="Daligault H."/>
            <person name="Chain P.S."/>
            <person name="Chen A."/>
            <person name="Mavromatis K."/>
            <person name="Markowitz V."/>
            <person name="Szeto E."/>
            <person name="Mikhailova N."/>
            <person name="Pati A."/>
            <person name="Wagner M."/>
            <person name="Woyke T."/>
            <person name="Ollivier B."/>
            <person name="Klenk H.P."/>
            <person name="Spring S."/>
            <person name="Loy A."/>
        </authorList>
    </citation>
    <scope>NUCLEOTIDE SEQUENCE [LARGE SCALE GENOMIC DNA]</scope>
    <source>
        <strain evidence="2">ATCC 19365 / DSM 765 / NCIMB 8382 / VKM B-1628</strain>
    </source>
</reference>
<accession>G7W519</accession>
<name>G7W519_DESOD</name>
<sequence length="112" mass="12306">MEGEMEIEMDGLALVFFLSVLVEKVVEIFKDTVYAIPFLPDKFKPLTLELLSLACGLVFAFQTEVNALDLLNVNILNPTVGKVITGLVVGKGANFAHDFFHSFGKGKKSAER</sequence>
<dbReference type="PATRIC" id="fig|768706.3.peg.281"/>
<gene>
    <name evidence="1" type="ordered locus">Desor_0321</name>
</gene>
<dbReference type="KEGG" id="dor:Desor_0321"/>
<dbReference type="EMBL" id="CP003108">
    <property type="protein sequence ID" value="AET66035.1"/>
    <property type="molecule type" value="Genomic_DNA"/>
</dbReference>
<evidence type="ECO:0008006" key="3">
    <source>
        <dbReference type="Google" id="ProtNLM"/>
    </source>
</evidence>
<evidence type="ECO:0000313" key="2">
    <source>
        <dbReference type="Proteomes" id="UP000006346"/>
    </source>
</evidence>
<keyword evidence="2" id="KW-1185">Reference proteome</keyword>
<protein>
    <recommendedName>
        <fullName evidence="3">Holin</fullName>
    </recommendedName>
</protein>
<dbReference type="AlphaFoldDB" id="G7W519"/>
<proteinExistence type="predicted"/>
<dbReference type="Proteomes" id="UP000006346">
    <property type="component" value="Chromosome"/>
</dbReference>
<dbReference type="HOGENOM" id="CLU_2259283_0_0_9"/>
<evidence type="ECO:0000313" key="1">
    <source>
        <dbReference type="EMBL" id="AET66035.1"/>
    </source>
</evidence>
<reference evidence="2" key="1">
    <citation type="submission" date="2011-11" db="EMBL/GenBank/DDBJ databases">
        <title>Complete sequence of Desulfosporosinus orientis DSM 765.</title>
        <authorList>
            <person name="Lucas S."/>
            <person name="Han J."/>
            <person name="Lapidus A."/>
            <person name="Cheng J.-F."/>
            <person name="Goodwin L."/>
            <person name="Pitluck S."/>
            <person name="Peters L."/>
            <person name="Ovchinnikova G."/>
            <person name="Teshima H."/>
            <person name="Detter J.C."/>
            <person name="Han C."/>
            <person name="Tapia R."/>
            <person name="Land M."/>
            <person name="Hauser L."/>
            <person name="Kyrpides N."/>
            <person name="Ivanova N."/>
            <person name="Pagani I."/>
            <person name="Pester M."/>
            <person name="Spring S."/>
            <person name="Ollivier B."/>
            <person name="Rattei T."/>
            <person name="Klenk H.-P."/>
            <person name="Wagner M."/>
            <person name="Loy A."/>
            <person name="Woyke T."/>
        </authorList>
    </citation>
    <scope>NUCLEOTIDE SEQUENCE [LARGE SCALE GENOMIC DNA]</scope>
    <source>
        <strain evidence="2">ATCC 19365 / DSM 765 / NCIMB 8382 / VKM B-1628</strain>
    </source>
</reference>